<protein>
    <submittedName>
        <fullName evidence="1">Uncharacterized protein</fullName>
    </submittedName>
</protein>
<evidence type="ECO:0000313" key="2">
    <source>
        <dbReference type="Proteomes" id="UP001281147"/>
    </source>
</evidence>
<evidence type="ECO:0000313" key="1">
    <source>
        <dbReference type="EMBL" id="KAK3700533.1"/>
    </source>
</evidence>
<keyword evidence="2" id="KW-1185">Reference proteome</keyword>
<dbReference type="Proteomes" id="UP001281147">
    <property type="component" value="Unassembled WGS sequence"/>
</dbReference>
<name>A0ACC3MQ24_9PEZI</name>
<proteinExistence type="predicted"/>
<dbReference type="EMBL" id="JAUTXU010000184">
    <property type="protein sequence ID" value="KAK3700533.1"/>
    <property type="molecule type" value="Genomic_DNA"/>
</dbReference>
<accession>A0ACC3MQ24</accession>
<reference evidence="1" key="1">
    <citation type="submission" date="2023-07" db="EMBL/GenBank/DDBJ databases">
        <title>Black Yeasts Isolated from many extreme environments.</title>
        <authorList>
            <person name="Coleine C."/>
            <person name="Stajich J.E."/>
            <person name="Selbmann L."/>
        </authorList>
    </citation>
    <scope>NUCLEOTIDE SEQUENCE</scope>
    <source>
        <strain evidence="1">CCFEE 5714</strain>
    </source>
</reference>
<gene>
    <name evidence="1" type="ORF">LTR37_015934</name>
</gene>
<comment type="caution">
    <text evidence="1">The sequence shown here is derived from an EMBL/GenBank/DDBJ whole genome shotgun (WGS) entry which is preliminary data.</text>
</comment>
<sequence length="291" mass="32109">MGVVGESSGYDDASSWAPTPTTAHTIVPSPSTQNPPIHTSALLHDDLAESAEGSDESPPDERSHGRPSPDRGLSDEHSMESNVIGPVAEQEQASCDEESADVSSSLGTPRFTAVEQVQCPTTADTEHEDSDSPVLPRQRRLRRSRTLTPDPSKQMEPDVKMASLKRLQRGMKARRIATNRRLDVSRTVHEASAPTTVTTRADSSLPSSVPQPISKMHNRKRKAETPLHLETVVHERSRNQPTWTVDRIVGVVYENGELFYTVRWEDTLEPAENLIGCADTAIAEFRLRHLL</sequence>
<organism evidence="1 2">
    <name type="scientific">Vermiconidia calcicola</name>
    <dbReference type="NCBI Taxonomy" id="1690605"/>
    <lineage>
        <taxon>Eukaryota</taxon>
        <taxon>Fungi</taxon>
        <taxon>Dikarya</taxon>
        <taxon>Ascomycota</taxon>
        <taxon>Pezizomycotina</taxon>
        <taxon>Dothideomycetes</taxon>
        <taxon>Dothideomycetidae</taxon>
        <taxon>Mycosphaerellales</taxon>
        <taxon>Extremaceae</taxon>
        <taxon>Vermiconidia</taxon>
    </lineage>
</organism>